<dbReference type="Pfam" id="PF00557">
    <property type="entry name" value="Peptidase_M24"/>
    <property type="match status" value="1"/>
</dbReference>
<feature type="region of interest" description="Disordered" evidence="9">
    <location>
        <begin position="1"/>
        <end position="72"/>
    </location>
</feature>
<name>A0A3N0GNE0_9ACTN</name>
<keyword evidence="6" id="KW-0378">Hydrolase</keyword>
<evidence type="ECO:0000256" key="7">
    <source>
        <dbReference type="ARBA" id="ARBA00023211"/>
    </source>
</evidence>
<dbReference type="SMART" id="SM01011">
    <property type="entry name" value="AMP_N"/>
    <property type="match status" value="1"/>
</dbReference>
<organism evidence="11 12">
    <name type="scientific">Nocardioides pocheonensis</name>
    <dbReference type="NCBI Taxonomy" id="661485"/>
    <lineage>
        <taxon>Bacteria</taxon>
        <taxon>Bacillati</taxon>
        <taxon>Actinomycetota</taxon>
        <taxon>Actinomycetes</taxon>
        <taxon>Propionibacteriales</taxon>
        <taxon>Nocardioidaceae</taxon>
        <taxon>Nocardioides</taxon>
    </lineage>
</organism>
<dbReference type="Gene3D" id="3.40.350.10">
    <property type="entry name" value="Creatinase/prolidase N-terminal domain"/>
    <property type="match status" value="1"/>
</dbReference>
<dbReference type="SUPFAM" id="SSF53092">
    <property type="entry name" value="Creatinase/prolidase N-terminal domain"/>
    <property type="match status" value="1"/>
</dbReference>
<dbReference type="GO" id="GO:0070006">
    <property type="term" value="F:metalloaminopeptidase activity"/>
    <property type="evidence" value="ECO:0007669"/>
    <property type="project" value="InterPro"/>
</dbReference>
<sequence>MDRSLDERGQPGARSAHTSAKPFRAGARRRIRRPDISALRAAGASYSDEVSESPETSPEPAGALHTESHDPAVPEKYAAFMRTGWGESRLDLPTHPVAEWAAARRARLAETFPGERLVIPAGTFKVRANDTDYRFRPDTAHTYLCGNQTSDAVLVVEDGEATLYARPRSGRETDEFFRDRQYGELWVGRRPSLEEISSALGIATRHVDQLPDALARSAKTRVLRGVDRTVDQAVAPDEGRDRELARVLSELRLVKDAWEVDELARACDVTALGFEDSVREWDRVLEHGERWIEGTFFRRARAMGNDIGYDSIVAGGPHATTLHWIDNTGPITPGELVLLDMGVEASTLYTADVTRTLPVDGRFTPLQRDLYSAVLEAQQAGIDAVRPGAKFRDPHHAAMNVLAHKLEDLGLLPCSAEEALAPDSKVYSRWTLHGTSHMLGMDVHDCAAAAPDVYPEGELAEGMVLTVEPGLYFQQDDLLVPEELRGIGIRIEDDVVVTSDGARNLSGSLPRDPDAIEEWMGALRR</sequence>
<dbReference type="InterPro" id="IPR052433">
    <property type="entry name" value="X-Pro_dipept-like"/>
</dbReference>
<dbReference type="Gene3D" id="3.90.230.10">
    <property type="entry name" value="Creatinase/methionine aminopeptidase superfamily"/>
    <property type="match status" value="1"/>
</dbReference>
<evidence type="ECO:0000256" key="3">
    <source>
        <dbReference type="ARBA" id="ARBA00008766"/>
    </source>
</evidence>
<dbReference type="GO" id="GO:0006508">
    <property type="term" value="P:proteolysis"/>
    <property type="evidence" value="ECO:0007669"/>
    <property type="project" value="TreeGrafter"/>
</dbReference>
<comment type="catalytic activity">
    <reaction evidence="1">
        <text>Release of any N-terminal amino acid, including proline, that is linked to proline, even from a dipeptide or tripeptide.</text>
        <dbReference type="EC" id="3.4.11.9"/>
    </reaction>
</comment>
<evidence type="ECO:0000313" key="11">
    <source>
        <dbReference type="EMBL" id="RNM13736.1"/>
    </source>
</evidence>
<evidence type="ECO:0000259" key="10">
    <source>
        <dbReference type="SMART" id="SM01011"/>
    </source>
</evidence>
<gene>
    <name evidence="11" type="ORF">EFL26_12210</name>
</gene>
<evidence type="ECO:0000256" key="2">
    <source>
        <dbReference type="ARBA" id="ARBA00001936"/>
    </source>
</evidence>
<keyword evidence="7" id="KW-0464">Manganese</keyword>
<dbReference type="Pfam" id="PF05195">
    <property type="entry name" value="AMP_N"/>
    <property type="match status" value="1"/>
</dbReference>
<dbReference type="PANTHER" id="PTHR43226">
    <property type="entry name" value="XAA-PRO AMINOPEPTIDASE 3"/>
    <property type="match status" value="1"/>
</dbReference>
<keyword evidence="12" id="KW-1185">Reference proteome</keyword>
<keyword evidence="5 8" id="KW-0479">Metal-binding</keyword>
<dbReference type="GO" id="GO:0030145">
    <property type="term" value="F:manganese ion binding"/>
    <property type="evidence" value="ECO:0007669"/>
    <property type="project" value="InterPro"/>
</dbReference>
<dbReference type="EMBL" id="RJSF01000040">
    <property type="protein sequence ID" value="RNM13736.1"/>
    <property type="molecule type" value="Genomic_DNA"/>
</dbReference>
<reference evidence="11 12" key="1">
    <citation type="submission" date="2018-11" db="EMBL/GenBank/DDBJ databases">
        <authorList>
            <person name="Li F."/>
        </authorList>
    </citation>
    <scope>NUCLEOTIDE SEQUENCE [LARGE SCALE GENOMIC DNA]</scope>
    <source>
        <strain evidence="11 12">Gsoil 818</strain>
    </source>
</reference>
<proteinExistence type="inferred from homology"/>
<accession>A0A3N0GNE0</accession>
<dbReference type="SUPFAM" id="SSF55920">
    <property type="entry name" value="Creatinase/aminopeptidase"/>
    <property type="match status" value="1"/>
</dbReference>
<dbReference type="AlphaFoldDB" id="A0A3N0GNE0"/>
<evidence type="ECO:0000256" key="8">
    <source>
        <dbReference type="RuleBase" id="RU000590"/>
    </source>
</evidence>
<evidence type="ECO:0000256" key="9">
    <source>
        <dbReference type="SAM" id="MobiDB-lite"/>
    </source>
</evidence>
<comment type="cofactor">
    <cofactor evidence="2">
        <name>Mn(2+)</name>
        <dbReference type="ChEBI" id="CHEBI:29035"/>
    </cofactor>
</comment>
<dbReference type="CDD" id="cd01087">
    <property type="entry name" value="Prolidase"/>
    <property type="match status" value="1"/>
</dbReference>
<dbReference type="Proteomes" id="UP000279994">
    <property type="component" value="Unassembled WGS sequence"/>
</dbReference>
<evidence type="ECO:0000256" key="5">
    <source>
        <dbReference type="ARBA" id="ARBA00022723"/>
    </source>
</evidence>
<dbReference type="InterPro" id="IPR029149">
    <property type="entry name" value="Creatin/AminoP/Spt16_N"/>
</dbReference>
<dbReference type="OrthoDB" id="9806388at2"/>
<dbReference type="InterPro" id="IPR001131">
    <property type="entry name" value="Peptidase_M24B_aminopep-P_CS"/>
</dbReference>
<evidence type="ECO:0000313" key="12">
    <source>
        <dbReference type="Proteomes" id="UP000279994"/>
    </source>
</evidence>
<keyword evidence="11" id="KW-0645">Protease</keyword>
<dbReference type="InterPro" id="IPR036005">
    <property type="entry name" value="Creatinase/aminopeptidase-like"/>
</dbReference>
<comment type="similarity">
    <text evidence="3 8">Belongs to the peptidase M24B family.</text>
</comment>
<evidence type="ECO:0000256" key="6">
    <source>
        <dbReference type="ARBA" id="ARBA00022801"/>
    </source>
</evidence>
<keyword evidence="11" id="KW-0031">Aminopeptidase</keyword>
<dbReference type="PROSITE" id="PS00491">
    <property type="entry name" value="PROLINE_PEPTIDASE"/>
    <property type="match status" value="1"/>
</dbReference>
<dbReference type="EC" id="3.4.11.9" evidence="4"/>
<feature type="domain" description="Aminopeptidase P N-terminal" evidence="10">
    <location>
        <begin position="96"/>
        <end position="231"/>
    </location>
</feature>
<comment type="caution">
    <text evidence="11">The sequence shown here is derived from an EMBL/GenBank/DDBJ whole genome shotgun (WGS) entry which is preliminary data.</text>
</comment>
<dbReference type="InterPro" id="IPR000994">
    <property type="entry name" value="Pept_M24"/>
</dbReference>
<evidence type="ECO:0000256" key="4">
    <source>
        <dbReference type="ARBA" id="ARBA00012574"/>
    </source>
</evidence>
<dbReference type="InterPro" id="IPR007865">
    <property type="entry name" value="Aminopep_P_N"/>
</dbReference>
<dbReference type="PANTHER" id="PTHR43226:SF4">
    <property type="entry name" value="XAA-PRO AMINOPEPTIDASE 3"/>
    <property type="match status" value="1"/>
</dbReference>
<dbReference type="GO" id="GO:0005829">
    <property type="term" value="C:cytosol"/>
    <property type="evidence" value="ECO:0007669"/>
    <property type="project" value="TreeGrafter"/>
</dbReference>
<evidence type="ECO:0000256" key="1">
    <source>
        <dbReference type="ARBA" id="ARBA00001424"/>
    </source>
</evidence>
<protein>
    <recommendedName>
        <fullName evidence="4">Xaa-Pro aminopeptidase</fullName>
        <ecNumber evidence="4">3.4.11.9</ecNumber>
    </recommendedName>
</protein>